<proteinExistence type="predicted"/>
<protein>
    <submittedName>
        <fullName evidence="5">7135_t:CDS:1</fullName>
    </submittedName>
</protein>
<gene>
    <name evidence="5" type="ORF">FMOSSE_LOCUS2662</name>
</gene>
<dbReference type="InterPro" id="IPR045379">
    <property type="entry name" value="Crinkler_N"/>
</dbReference>
<evidence type="ECO:0000313" key="5">
    <source>
        <dbReference type="EMBL" id="CAG8474067.1"/>
    </source>
</evidence>
<comment type="caution">
    <text evidence="5">The sequence shown here is derived from an EMBL/GenBank/DDBJ whole genome shotgun (WGS) entry which is preliminary data.</text>
</comment>
<dbReference type="AlphaFoldDB" id="A0A9N8W1R6"/>
<evidence type="ECO:0000313" key="6">
    <source>
        <dbReference type="Proteomes" id="UP000789375"/>
    </source>
</evidence>
<dbReference type="GO" id="GO:0043657">
    <property type="term" value="C:host cell"/>
    <property type="evidence" value="ECO:0007669"/>
    <property type="project" value="UniProtKB-SubCell"/>
</dbReference>
<evidence type="ECO:0000256" key="3">
    <source>
        <dbReference type="ARBA" id="ARBA00022525"/>
    </source>
</evidence>
<evidence type="ECO:0000259" key="4">
    <source>
        <dbReference type="Pfam" id="PF20147"/>
    </source>
</evidence>
<dbReference type="Proteomes" id="UP000789375">
    <property type="component" value="Unassembled WGS sequence"/>
</dbReference>
<dbReference type="EMBL" id="CAJVPP010000359">
    <property type="protein sequence ID" value="CAG8474067.1"/>
    <property type="molecule type" value="Genomic_DNA"/>
</dbReference>
<reference evidence="5" key="1">
    <citation type="submission" date="2021-06" db="EMBL/GenBank/DDBJ databases">
        <authorList>
            <person name="Kallberg Y."/>
            <person name="Tangrot J."/>
            <person name="Rosling A."/>
        </authorList>
    </citation>
    <scope>NUCLEOTIDE SEQUENCE</scope>
    <source>
        <strain evidence="5">87-6 pot B 2015</strain>
    </source>
</reference>
<keyword evidence="6" id="KW-1185">Reference proteome</keyword>
<feature type="domain" description="Crinkler effector protein N-terminal" evidence="4">
    <location>
        <begin position="13"/>
        <end position="104"/>
    </location>
</feature>
<keyword evidence="3" id="KW-0964">Secreted</keyword>
<sequence length="636" mass="72581">MSNITVSGTAVNLWCSENRAIFKIIIGVNNDLYDLRKAILEELPNAENVKAIQLTLWRVKVASSVFRNKDIDIDTYLNDELEDSSDTVGNAFQNVEGSNIRVVVGVPVTADPSQQSVPLEQVLRFADSYWEELKKESMHPEFLQLIISLFHFAFITGLSGFDNNSHEGYLHKNMLSALFKKVMGNPWLFLMGTSGYFVEHMELSLNAGNGSKNLGSQDMDISITDLGEYLTANDPEKNTRTALKFTRAMLLGRLFIHKQRNFTPKNWLILQLLPRKFDGNDFWVTISRVFRQLSSEDQDVLVVEFIKKFKTLIPQQKQLPMQLMNHKQPSLILQLSAGNLCLVRSGTGMSFDDIKLNAESGGATFRNFFSIHDGFYEFQFLEHALLDTSSMSQNDVNKNVEIWQRNGFDFIITTFMKSCFPNLRKKKEAWNKVLNIMILSLFSHHTKLVKGDGIAEMVQYGFPNFAVSKSLVKQLFVTFDDKNSTILCSNGNMKKENLPGFLKNPTTAFFMPEKYGPDLAKLVKGAAKDPHHLYPHGEKRTGSKERLRKEVLDCLKSKYCKAHELSWIRFLAVFHAEAKVKSKYIIHEDSRPRRSVASNFNDPKANELIIVIDSSNAEHFFTSFGHNMLKETYSRR</sequence>
<dbReference type="Pfam" id="PF20147">
    <property type="entry name" value="Crinkler"/>
    <property type="match status" value="1"/>
</dbReference>
<evidence type="ECO:0000256" key="1">
    <source>
        <dbReference type="ARBA" id="ARBA00004340"/>
    </source>
</evidence>
<accession>A0A9N8W1R6</accession>
<organism evidence="5 6">
    <name type="scientific">Funneliformis mosseae</name>
    <name type="common">Endomycorrhizal fungus</name>
    <name type="synonym">Glomus mosseae</name>
    <dbReference type="NCBI Taxonomy" id="27381"/>
    <lineage>
        <taxon>Eukaryota</taxon>
        <taxon>Fungi</taxon>
        <taxon>Fungi incertae sedis</taxon>
        <taxon>Mucoromycota</taxon>
        <taxon>Glomeromycotina</taxon>
        <taxon>Glomeromycetes</taxon>
        <taxon>Glomerales</taxon>
        <taxon>Glomeraceae</taxon>
        <taxon>Funneliformis</taxon>
    </lineage>
</organism>
<dbReference type="GO" id="GO:0005576">
    <property type="term" value="C:extracellular region"/>
    <property type="evidence" value="ECO:0007669"/>
    <property type="project" value="UniProtKB-SubCell"/>
</dbReference>
<name>A0A9N8W1R6_FUNMO</name>
<comment type="subcellular location">
    <subcellularLocation>
        <location evidence="1">Host cell</location>
    </subcellularLocation>
    <subcellularLocation>
        <location evidence="2">Secreted</location>
    </subcellularLocation>
</comment>
<evidence type="ECO:0000256" key="2">
    <source>
        <dbReference type="ARBA" id="ARBA00004613"/>
    </source>
</evidence>